<dbReference type="Proteomes" id="UP000253934">
    <property type="component" value="Unassembled WGS sequence"/>
</dbReference>
<dbReference type="AlphaFoldDB" id="A0A369KQV9"/>
<evidence type="ECO:0000313" key="1">
    <source>
        <dbReference type="EMBL" id="RDB36208.1"/>
    </source>
</evidence>
<accession>A0A369KQV9</accession>
<proteinExistence type="predicted"/>
<sequence>MVKRYFNSAPLLIRTFIPLITLSQLLYLNTKAFAEDSIAIETDEGYVPVFRSGHNLSIFYSAEYSKWDVSQKISSSSNQKISAFQSHAINSGLFLRYSYHINLISRFGFFVGTTTGFLTDFNLGSNTRLLQSHGYLFPSILGGLTYNLAKSRILAGIEYSAVWYKFMNVKTDADIVKNISPVPDMICIFLGLDYFFKKNKAFSFQSGWRLQQITPLNNNSSATYLNTLSIKNNSYFAGFGITFQIGDINSIIN</sequence>
<evidence type="ECO:0008006" key="3">
    <source>
        <dbReference type="Google" id="ProtNLM"/>
    </source>
</evidence>
<dbReference type="EMBL" id="QOVW01000065">
    <property type="protein sequence ID" value="RDB36208.1"/>
    <property type="molecule type" value="Genomic_DNA"/>
</dbReference>
<organism evidence="1 2">
    <name type="scientific">Spirobacillus cienkowskii</name>
    <dbReference type="NCBI Taxonomy" id="495820"/>
    <lineage>
        <taxon>Bacteria</taxon>
        <taxon>Pseudomonadati</taxon>
        <taxon>Bdellovibrionota</taxon>
        <taxon>Oligoflexia</taxon>
        <taxon>Silvanigrellales</taxon>
        <taxon>Spirobacillus</taxon>
    </lineage>
</organism>
<keyword evidence="2" id="KW-1185">Reference proteome</keyword>
<evidence type="ECO:0000313" key="2">
    <source>
        <dbReference type="Proteomes" id="UP000253934"/>
    </source>
</evidence>
<reference evidence="1" key="1">
    <citation type="submission" date="2018-04" db="EMBL/GenBank/DDBJ databases">
        <title>Draft genome sequence of the Candidatus Spirobacillus cienkowskii, a pathogen of freshwater Daphnia species, reconstructed from hemolymph metagenomic reads.</title>
        <authorList>
            <person name="Bresciani L."/>
            <person name="Lemos L.N."/>
            <person name="Wale N."/>
            <person name="Lin J.Y."/>
            <person name="Fernandes G.R."/>
            <person name="Duffy M.A."/>
            <person name="Rodrigues J.M."/>
        </authorList>
    </citation>
    <scope>NUCLEOTIDE SEQUENCE [LARGE SCALE GENOMIC DNA]</scope>
    <source>
        <strain evidence="1">Binning01</strain>
    </source>
</reference>
<comment type="caution">
    <text evidence="1">The sequence shown here is derived from an EMBL/GenBank/DDBJ whole genome shotgun (WGS) entry which is preliminary data.</text>
</comment>
<gene>
    <name evidence="1" type="ORF">DCC88_06405</name>
</gene>
<name>A0A369KQV9_9BACT</name>
<protein>
    <recommendedName>
        <fullName evidence="3">Outer membrane protein beta-barrel domain-containing protein</fullName>
    </recommendedName>
</protein>
<dbReference type="RefSeq" id="WP_338636980.1">
    <property type="nucleotide sequence ID" value="NZ_CP146516.1"/>
</dbReference>